<gene>
    <name evidence="6" type="ORF">K504DRAFT_462292</name>
</gene>
<dbReference type="EMBL" id="MU005765">
    <property type="protein sequence ID" value="KAF2713809.1"/>
    <property type="molecule type" value="Genomic_DNA"/>
</dbReference>
<evidence type="ECO:0000256" key="1">
    <source>
        <dbReference type="ARBA" id="ARBA00008966"/>
    </source>
</evidence>
<dbReference type="InterPro" id="IPR039223">
    <property type="entry name" value="AATF/Bfr2"/>
</dbReference>
<evidence type="ECO:0000259" key="4">
    <source>
        <dbReference type="Pfam" id="PF08164"/>
    </source>
</evidence>
<feature type="compositionally biased region" description="Acidic residues" evidence="3">
    <location>
        <begin position="90"/>
        <end position="101"/>
    </location>
</feature>
<dbReference type="GO" id="GO:0000462">
    <property type="term" value="P:maturation of SSU-rRNA from tricistronic rRNA transcript (SSU-rRNA, 5.8S rRNA, LSU-rRNA)"/>
    <property type="evidence" value="ECO:0007669"/>
    <property type="project" value="TreeGrafter"/>
</dbReference>
<organism evidence="6 7">
    <name type="scientific">Pleomassaria siparia CBS 279.74</name>
    <dbReference type="NCBI Taxonomy" id="1314801"/>
    <lineage>
        <taxon>Eukaryota</taxon>
        <taxon>Fungi</taxon>
        <taxon>Dikarya</taxon>
        <taxon>Ascomycota</taxon>
        <taxon>Pezizomycotina</taxon>
        <taxon>Dothideomycetes</taxon>
        <taxon>Pleosporomycetidae</taxon>
        <taxon>Pleosporales</taxon>
        <taxon>Pleomassariaceae</taxon>
        <taxon>Pleomassaria</taxon>
    </lineage>
</organism>
<reference evidence="6" key="1">
    <citation type="journal article" date="2020" name="Stud. Mycol.">
        <title>101 Dothideomycetes genomes: a test case for predicting lifestyles and emergence of pathogens.</title>
        <authorList>
            <person name="Haridas S."/>
            <person name="Albert R."/>
            <person name="Binder M."/>
            <person name="Bloem J."/>
            <person name="Labutti K."/>
            <person name="Salamov A."/>
            <person name="Andreopoulos B."/>
            <person name="Baker S."/>
            <person name="Barry K."/>
            <person name="Bills G."/>
            <person name="Bluhm B."/>
            <person name="Cannon C."/>
            <person name="Castanera R."/>
            <person name="Culley D."/>
            <person name="Daum C."/>
            <person name="Ezra D."/>
            <person name="Gonzalez J."/>
            <person name="Henrissat B."/>
            <person name="Kuo A."/>
            <person name="Liang C."/>
            <person name="Lipzen A."/>
            <person name="Lutzoni F."/>
            <person name="Magnuson J."/>
            <person name="Mondo S."/>
            <person name="Nolan M."/>
            <person name="Ohm R."/>
            <person name="Pangilinan J."/>
            <person name="Park H.-J."/>
            <person name="Ramirez L."/>
            <person name="Alfaro M."/>
            <person name="Sun H."/>
            <person name="Tritt A."/>
            <person name="Yoshinaga Y."/>
            <person name="Zwiers L.-H."/>
            <person name="Turgeon B."/>
            <person name="Goodwin S."/>
            <person name="Spatafora J."/>
            <person name="Crous P."/>
            <person name="Grigoriev I."/>
        </authorList>
    </citation>
    <scope>NUCLEOTIDE SEQUENCE</scope>
    <source>
        <strain evidence="6">CBS 279.74</strain>
    </source>
</reference>
<accession>A0A6G1KLU7</accession>
<comment type="similarity">
    <text evidence="1">Belongs to the AATF family.</text>
</comment>
<dbReference type="Pfam" id="PF13339">
    <property type="entry name" value="AATF-Che1"/>
    <property type="match status" value="1"/>
</dbReference>
<feature type="compositionally biased region" description="Low complexity" evidence="3">
    <location>
        <begin position="12"/>
        <end position="21"/>
    </location>
</feature>
<feature type="compositionally biased region" description="Acidic residues" evidence="3">
    <location>
        <begin position="113"/>
        <end position="172"/>
    </location>
</feature>
<dbReference type="InterPro" id="IPR025160">
    <property type="entry name" value="AATF"/>
</dbReference>
<evidence type="ECO:0000313" key="7">
    <source>
        <dbReference type="Proteomes" id="UP000799428"/>
    </source>
</evidence>
<dbReference type="Pfam" id="PF08164">
    <property type="entry name" value="TRAUB"/>
    <property type="match status" value="1"/>
</dbReference>
<protein>
    <recommendedName>
        <fullName evidence="2">Protein BFR2</fullName>
    </recommendedName>
</protein>
<proteinExistence type="inferred from homology"/>
<dbReference type="Proteomes" id="UP000799428">
    <property type="component" value="Unassembled WGS sequence"/>
</dbReference>
<dbReference type="PANTHER" id="PTHR15565:SF0">
    <property type="entry name" value="PROTEIN AATF"/>
    <property type="match status" value="1"/>
</dbReference>
<evidence type="ECO:0000259" key="5">
    <source>
        <dbReference type="Pfam" id="PF13339"/>
    </source>
</evidence>
<feature type="domain" description="Apoptosis-antagonizing transcription factor C-terminal" evidence="4">
    <location>
        <begin position="402"/>
        <end position="486"/>
    </location>
</feature>
<evidence type="ECO:0000256" key="2">
    <source>
        <dbReference type="ARBA" id="ARBA00013850"/>
    </source>
</evidence>
<feature type="compositionally biased region" description="Basic and acidic residues" evidence="3">
    <location>
        <begin position="1"/>
        <end position="10"/>
    </location>
</feature>
<evidence type="ECO:0000313" key="6">
    <source>
        <dbReference type="EMBL" id="KAF2713809.1"/>
    </source>
</evidence>
<dbReference type="AlphaFoldDB" id="A0A6G1KLU7"/>
<evidence type="ECO:0000256" key="3">
    <source>
        <dbReference type="SAM" id="MobiDB-lite"/>
    </source>
</evidence>
<dbReference type="InterPro" id="IPR012617">
    <property type="entry name" value="AATF_C"/>
</dbReference>
<dbReference type="OrthoDB" id="5783963at2759"/>
<keyword evidence="7" id="KW-1185">Reference proteome</keyword>
<name>A0A6G1KLU7_9PLEO</name>
<feature type="compositionally biased region" description="Basic and acidic residues" evidence="3">
    <location>
        <begin position="102"/>
        <end position="112"/>
    </location>
</feature>
<sequence length="518" mass="57042">MGRSKLKDFDPESLLDPAPSSSDDDENSASGSESEDEGKAGRGHYTNVGTSKLRKPEAVPLGSQYTGSRISRNAAEDEDSDDPFARGFDDAGDSEESVSDLDEYRKGISKGEESEEDEIDGENENGDEQMEGFDSEDQDENDEDVDDEDADEKDQDTSDTSDDEDGDEDEDDTSKLRKMMKKQNMDDNSDDEDDQSKIRDMFKEQGITAQISQAAVADVTKGQAIKSQRKIFDTLLNTRIRLQKALISTNSMAADSESGKAAPEVSIEAAETAALTLLNNLTNLRSTLDSARAGDKRKRTEFTRATSSSEIWSSMQATEPAALSHRKAILEKWSVKTRGATVKASKSRLNTSVGQTLTDVLTSQLQDMPRLVARTQVPRSCAPLQSAANTSSKDIYDDADLYGLLLKELLEQRSADLNTSGTSEFVVQQPWQVAREAKTRKVVDTKASKGRKLRYTVHEKLQNFMAPEERGDWGDRQRDELFGSLFGARMGLGEDVDEVMSEGEDGDAAEEGLMLFRS</sequence>
<dbReference type="PANTHER" id="PTHR15565">
    <property type="entry name" value="AATF PROTEIN APOPTOSIS ANTAGONIZING TRANSCRIPTION FACTOR"/>
    <property type="match status" value="1"/>
</dbReference>
<feature type="domain" description="AATF leucine zipper-containing" evidence="5">
    <location>
        <begin position="218"/>
        <end position="336"/>
    </location>
</feature>
<feature type="region of interest" description="Disordered" evidence="3">
    <location>
        <begin position="1"/>
        <end position="194"/>
    </location>
</feature>
<dbReference type="GO" id="GO:0005730">
    <property type="term" value="C:nucleolus"/>
    <property type="evidence" value="ECO:0007669"/>
    <property type="project" value="TreeGrafter"/>
</dbReference>